<evidence type="ECO:0000313" key="7">
    <source>
        <dbReference type="EMBL" id="EAT58372.1"/>
    </source>
</evidence>
<keyword evidence="8" id="KW-1185">Reference proteome</keyword>
<keyword evidence="3" id="KW-0812">Transmembrane</keyword>
<evidence type="ECO:0000313" key="8">
    <source>
        <dbReference type="Proteomes" id="UP000004162"/>
    </source>
</evidence>
<evidence type="ECO:0000256" key="4">
    <source>
        <dbReference type="ARBA" id="ARBA00022989"/>
    </source>
</evidence>
<accession>Q0YQ22</accession>
<comment type="subcellular location">
    <subcellularLocation>
        <location evidence="1">Cell membrane</location>
        <topology evidence="1">Multi-pass membrane protein</topology>
    </subcellularLocation>
</comment>
<reference evidence="7 8" key="1">
    <citation type="submission" date="2006-07" db="EMBL/GenBank/DDBJ databases">
        <title>Annotation of the draft genome assembly of Chlorobium ferroxidans DSM 13031.</title>
        <authorList>
            <consortium name="US DOE Joint Genome Institute (JGI-ORNL)"/>
            <person name="Larimer F."/>
            <person name="Land M."/>
            <person name="Hauser L."/>
        </authorList>
    </citation>
    <scope>NUCLEOTIDE SEQUENCE [LARGE SCALE GENOMIC DNA]</scope>
    <source>
        <strain evidence="7 8">DSM 13031</strain>
    </source>
</reference>
<dbReference type="Proteomes" id="UP000004162">
    <property type="component" value="Unassembled WGS sequence"/>
</dbReference>
<feature type="domain" description="Phosphatidylglycerol lysyltransferase C-terminal" evidence="6">
    <location>
        <begin position="24"/>
        <end position="155"/>
    </location>
</feature>
<evidence type="ECO:0000256" key="3">
    <source>
        <dbReference type="ARBA" id="ARBA00022692"/>
    </source>
</evidence>
<evidence type="ECO:0000259" key="6">
    <source>
        <dbReference type="Pfam" id="PF09924"/>
    </source>
</evidence>
<name>Q0YQ22_9CHLB</name>
<reference evidence="7 8" key="2">
    <citation type="submission" date="2006-07" db="EMBL/GenBank/DDBJ databases">
        <title>Sequencing of the draft genome and assembly of Chlorobium ferroxidans DSM 13031.</title>
        <authorList>
            <consortium name="US DOE Joint Genome Institute (JGI-PGF)"/>
            <person name="Copeland A."/>
            <person name="Lucas S."/>
            <person name="Lapidus A."/>
            <person name="Barry K."/>
            <person name="Glavina del Rio T."/>
            <person name="Dalin E."/>
            <person name="Tice H."/>
            <person name="Bruce D."/>
            <person name="Pitluck S."/>
            <person name="Richardson P."/>
        </authorList>
    </citation>
    <scope>NUCLEOTIDE SEQUENCE [LARGE SCALE GENOMIC DNA]</scope>
    <source>
        <strain evidence="7 8">DSM 13031</strain>
    </source>
</reference>
<gene>
    <name evidence="7" type="ORF">CferDRAFT_0311</name>
</gene>
<dbReference type="InterPro" id="IPR051211">
    <property type="entry name" value="PG_lysyltransferase"/>
</dbReference>
<evidence type="ECO:0000256" key="1">
    <source>
        <dbReference type="ARBA" id="ARBA00004651"/>
    </source>
</evidence>
<dbReference type="PANTHER" id="PTHR34697">
    <property type="entry name" value="PHOSPHATIDYLGLYCEROL LYSYLTRANSFERASE"/>
    <property type="match status" value="1"/>
</dbReference>
<evidence type="ECO:0000256" key="2">
    <source>
        <dbReference type="ARBA" id="ARBA00022475"/>
    </source>
</evidence>
<keyword evidence="2" id="KW-1003">Cell membrane</keyword>
<organism evidence="7 8">
    <name type="scientific">Chlorobium ferrooxidans DSM 13031</name>
    <dbReference type="NCBI Taxonomy" id="377431"/>
    <lineage>
        <taxon>Bacteria</taxon>
        <taxon>Pseudomonadati</taxon>
        <taxon>Chlorobiota</taxon>
        <taxon>Chlorobiia</taxon>
        <taxon>Chlorobiales</taxon>
        <taxon>Chlorobiaceae</taxon>
        <taxon>Chlorobium/Pelodictyon group</taxon>
        <taxon>Chlorobium</taxon>
    </lineage>
</organism>
<keyword evidence="4" id="KW-1133">Transmembrane helix</keyword>
<dbReference type="GO" id="GO:0005886">
    <property type="term" value="C:plasma membrane"/>
    <property type="evidence" value="ECO:0007669"/>
    <property type="project" value="UniProtKB-SubCell"/>
</dbReference>
<sequence length="193" mass="22459">MNEANQHHFEQFRRETKHAHKPQLRHLFRENPSRACRCFVFRSCSGQWLAAITLSARGLTEVHTELMLRHRSAPGDIMESLVAGIFEILKSEGFLEWSLGEVPFMMLMQNPEEPLTPIEQLMVSLVSNWKHVYDFEGLYRFKNKFAPLWRPVMLCTNRNLSPFMLAQLAVSMGFTDILTHESFGMFRQSLISV</sequence>
<dbReference type="PANTHER" id="PTHR34697:SF2">
    <property type="entry name" value="PHOSPHATIDYLGLYCEROL LYSYLTRANSFERASE"/>
    <property type="match status" value="1"/>
</dbReference>
<dbReference type="GO" id="GO:0055091">
    <property type="term" value="P:phospholipid homeostasis"/>
    <property type="evidence" value="ECO:0007669"/>
    <property type="project" value="TreeGrafter"/>
</dbReference>
<protein>
    <recommendedName>
        <fullName evidence="6">Phosphatidylglycerol lysyltransferase C-terminal domain-containing protein</fullName>
    </recommendedName>
</protein>
<dbReference type="GO" id="GO:0016755">
    <property type="term" value="F:aminoacyltransferase activity"/>
    <property type="evidence" value="ECO:0007669"/>
    <property type="project" value="TreeGrafter"/>
</dbReference>
<dbReference type="EMBL" id="AASE01000021">
    <property type="protein sequence ID" value="EAT58372.1"/>
    <property type="molecule type" value="Genomic_DNA"/>
</dbReference>
<dbReference type="InterPro" id="IPR024320">
    <property type="entry name" value="LPG_synthase_C"/>
</dbReference>
<dbReference type="Pfam" id="PF09924">
    <property type="entry name" value="LPG_synthase_C"/>
    <property type="match status" value="1"/>
</dbReference>
<keyword evidence="5" id="KW-0472">Membrane</keyword>
<proteinExistence type="predicted"/>
<comment type="caution">
    <text evidence="7">The sequence shown here is derived from an EMBL/GenBank/DDBJ whole genome shotgun (WGS) entry which is preliminary data.</text>
</comment>
<evidence type="ECO:0000256" key="5">
    <source>
        <dbReference type="ARBA" id="ARBA00023136"/>
    </source>
</evidence>
<dbReference type="AlphaFoldDB" id="Q0YQ22"/>